<evidence type="ECO:0000256" key="1">
    <source>
        <dbReference type="ARBA" id="ARBA00005627"/>
    </source>
</evidence>
<feature type="compositionally biased region" description="Polar residues" evidence="3">
    <location>
        <begin position="219"/>
        <end position="228"/>
    </location>
</feature>
<organism evidence="5 6">
    <name type="scientific">Paramuricea clavata</name>
    <name type="common">Red gorgonian</name>
    <name type="synonym">Violescent sea-whip</name>
    <dbReference type="NCBI Taxonomy" id="317549"/>
    <lineage>
        <taxon>Eukaryota</taxon>
        <taxon>Metazoa</taxon>
        <taxon>Cnidaria</taxon>
        <taxon>Anthozoa</taxon>
        <taxon>Octocorallia</taxon>
        <taxon>Malacalcyonacea</taxon>
        <taxon>Plexauridae</taxon>
        <taxon>Paramuricea</taxon>
    </lineage>
</organism>
<feature type="coiled-coil region" evidence="2">
    <location>
        <begin position="42"/>
        <end position="125"/>
    </location>
</feature>
<dbReference type="OrthoDB" id="10252174at2759"/>
<proteinExistence type="inferred from homology"/>
<gene>
    <name evidence="5" type="ORF">PACLA_8A063454</name>
</gene>
<dbReference type="Gene3D" id="2.60.450.20">
    <property type="match status" value="1"/>
</dbReference>
<dbReference type="GO" id="GO:0005814">
    <property type="term" value="C:centriole"/>
    <property type="evidence" value="ECO:0007669"/>
    <property type="project" value="TreeGrafter"/>
</dbReference>
<feature type="compositionally biased region" description="Basic and acidic residues" evidence="3">
    <location>
        <begin position="206"/>
        <end position="215"/>
    </location>
</feature>
<dbReference type="InterPro" id="IPR047002">
    <property type="entry name" value="Tcp10_C_sf"/>
</dbReference>
<dbReference type="GO" id="GO:0005813">
    <property type="term" value="C:centrosome"/>
    <property type="evidence" value="ECO:0007669"/>
    <property type="project" value="TreeGrafter"/>
</dbReference>
<dbReference type="Proteomes" id="UP001152795">
    <property type="component" value="Unassembled WGS sequence"/>
</dbReference>
<feature type="region of interest" description="Disordered" evidence="3">
    <location>
        <begin position="172"/>
        <end position="264"/>
    </location>
</feature>
<feature type="domain" description="Centromere protein J C-terminal" evidence="4">
    <location>
        <begin position="317"/>
        <end position="345"/>
    </location>
</feature>
<evidence type="ECO:0000313" key="6">
    <source>
        <dbReference type="Proteomes" id="UP001152795"/>
    </source>
</evidence>
<feature type="domain" description="Centromere protein J C-terminal" evidence="4">
    <location>
        <begin position="353"/>
        <end position="387"/>
    </location>
</feature>
<protein>
    <submittedName>
        <fullName evidence="5">Centromere J-like</fullName>
    </submittedName>
</protein>
<dbReference type="Pfam" id="PF07202">
    <property type="entry name" value="Tcp10_C"/>
    <property type="match status" value="4"/>
</dbReference>
<dbReference type="AlphaFoldDB" id="A0A7D9HE93"/>
<evidence type="ECO:0000259" key="4">
    <source>
        <dbReference type="Pfam" id="PF07202"/>
    </source>
</evidence>
<feature type="domain" description="Centromere protein J C-terminal" evidence="4">
    <location>
        <begin position="251"/>
        <end position="277"/>
    </location>
</feature>
<feature type="compositionally biased region" description="Basic and acidic residues" evidence="3">
    <location>
        <begin position="230"/>
        <end position="258"/>
    </location>
</feature>
<accession>A0A7D9HE93</accession>
<keyword evidence="2" id="KW-0175">Coiled coil</keyword>
<dbReference type="InterPro" id="IPR026581">
    <property type="entry name" value="TCP10L/CENPJ"/>
</dbReference>
<comment type="similarity">
    <text evidence="1">Belongs to the TCP10 family.</text>
</comment>
<dbReference type="EMBL" id="CACRXK020000357">
    <property type="protein sequence ID" value="CAB3981140.1"/>
    <property type="molecule type" value="Genomic_DNA"/>
</dbReference>
<dbReference type="GO" id="GO:0061511">
    <property type="term" value="P:centriole elongation"/>
    <property type="evidence" value="ECO:0007669"/>
    <property type="project" value="TreeGrafter"/>
</dbReference>
<dbReference type="GO" id="GO:0015631">
    <property type="term" value="F:tubulin binding"/>
    <property type="evidence" value="ECO:0007669"/>
    <property type="project" value="TreeGrafter"/>
</dbReference>
<feature type="region of interest" description="Disordered" evidence="3">
    <location>
        <begin position="125"/>
        <end position="150"/>
    </location>
</feature>
<sequence length="445" mass="51551">MKRKTLTLDKTSTLLAKIDSHKHWRDKRVFEQYQKASRALPDKKEREEITSLKSKINELQEDLKLRESRWSAAATRYKDRINNLEKENREMREEVKLLEKQNLDLQRKEQQKIRELQQFKAFEKRKLKKPEAGTTDLHNEMPTKRSPATHVPQNIEQKLNEITLNEDEKIYSAPKNVSSPETKTALEHAGTIEMRGIEKIDEDDSAENKRDKTREYSPPTKQVSSSRSVRFKDDAHEEEEKRPETLPKQLHSDGKRETINPNGSRVVTFTNGTRKEISADGLSVVVTFFNGDVKQIFPDERVEYYYAEVQTTHTTYPDGLEVLRFPSNQIEKHYPDGTKEIIFPDQTVKYLYTSGAEECVFTDGTVERISVDGGRIVEFPNGQRETHTKLFKKREYPDGTVKTVYTDGRQETRYASGRLRVKDGEGRLLVDTAEQNIQAQQGLAS</sequence>
<comment type="caution">
    <text evidence="5">The sequence shown here is derived from an EMBL/GenBank/DDBJ whole genome shotgun (WGS) entry which is preliminary data.</text>
</comment>
<dbReference type="InterPro" id="IPR009852">
    <property type="entry name" value="CENPJ_C_dom"/>
</dbReference>
<keyword evidence="6" id="KW-1185">Reference proteome</keyword>
<reference evidence="5" key="1">
    <citation type="submission" date="2020-04" db="EMBL/GenBank/DDBJ databases">
        <authorList>
            <person name="Alioto T."/>
            <person name="Alioto T."/>
            <person name="Gomez Garrido J."/>
        </authorList>
    </citation>
    <scope>NUCLEOTIDE SEQUENCE</scope>
    <source>
        <strain evidence="5">A484AB</strain>
    </source>
</reference>
<evidence type="ECO:0000313" key="5">
    <source>
        <dbReference type="EMBL" id="CAB3981140.1"/>
    </source>
</evidence>
<dbReference type="GO" id="GO:0060271">
    <property type="term" value="P:cilium assembly"/>
    <property type="evidence" value="ECO:0007669"/>
    <property type="project" value="TreeGrafter"/>
</dbReference>
<dbReference type="PANTHER" id="PTHR10331">
    <property type="entry name" value="T COMPLEX PROTEIN 10"/>
    <property type="match status" value="1"/>
</dbReference>
<evidence type="ECO:0000256" key="3">
    <source>
        <dbReference type="SAM" id="MobiDB-lite"/>
    </source>
</evidence>
<name>A0A7D9HE93_PARCT</name>
<feature type="domain" description="Centromere protein J C-terminal" evidence="4">
    <location>
        <begin position="391"/>
        <end position="421"/>
    </location>
</feature>
<evidence type="ECO:0000256" key="2">
    <source>
        <dbReference type="SAM" id="Coils"/>
    </source>
</evidence>
<dbReference type="PANTHER" id="PTHR10331:SF6">
    <property type="entry name" value="SPINDLE ASSEMBLY ABNORMAL 4"/>
    <property type="match status" value="1"/>
</dbReference>